<reference evidence="2" key="1">
    <citation type="journal article" date="2024" name="Gigascience">
        <title>Chromosome-level genome of the poultry shaft louse Menopon gallinae provides insight into the host-switching and adaptive evolution of parasitic lice.</title>
        <authorList>
            <person name="Xu Y."/>
            <person name="Ma L."/>
            <person name="Liu S."/>
            <person name="Liang Y."/>
            <person name="Liu Q."/>
            <person name="He Z."/>
            <person name="Tian L."/>
            <person name="Duan Y."/>
            <person name="Cai W."/>
            <person name="Li H."/>
            <person name="Song F."/>
        </authorList>
    </citation>
    <scope>NUCLEOTIDE SEQUENCE</scope>
    <source>
        <strain evidence="2">Cailab_2023a</strain>
    </source>
</reference>
<gene>
    <name evidence="2" type="ORF">PYX00_004717</name>
</gene>
<feature type="region of interest" description="Disordered" evidence="1">
    <location>
        <begin position="53"/>
        <end position="121"/>
    </location>
</feature>
<feature type="compositionally biased region" description="Polar residues" evidence="1">
    <location>
        <begin position="74"/>
        <end position="85"/>
    </location>
</feature>
<feature type="region of interest" description="Disordered" evidence="1">
    <location>
        <begin position="176"/>
        <end position="220"/>
    </location>
</feature>
<dbReference type="EMBL" id="JARGDH010000002">
    <property type="protein sequence ID" value="KAL0277435.1"/>
    <property type="molecule type" value="Genomic_DNA"/>
</dbReference>
<proteinExistence type="predicted"/>
<protein>
    <submittedName>
        <fullName evidence="2">Uncharacterized protein</fullName>
    </submittedName>
</protein>
<evidence type="ECO:0000256" key="1">
    <source>
        <dbReference type="SAM" id="MobiDB-lite"/>
    </source>
</evidence>
<sequence>MDHSKRKRKVIRRLDFENCEMTTIKMRKTFRRRMKAKITSEFEEELYACSDLSSQPESSVNSSGDVENSPVLYKNSSQKKITNASPILITKKKRKKRRKEGDPSTSADNQPESPIFVFKSTKKRKTDDDKNLIIEDDDIDEDTQYEIEEFSQDFQNEVKGSDQELNKISSFSSESRAFSEIITPQDQSQETTEDEVPKTPEIKVDEPLLDSGRKRKRNKKGGLVERLIKMRKRQASERRIWEHKKKVMKAEENWRMVLFVVDLWKDGTLSTLKCLPIEEGSIGKEYLYMILDKDVSRRIRKGSFFRIAAPWKEIQLLSLNATVLVSVSNLEVIDNVPGISIPKMNLEQTADIKKYSEEVSSIFDVLLRSENSAFLR</sequence>
<feature type="compositionally biased region" description="Polar residues" evidence="1">
    <location>
        <begin position="103"/>
        <end position="112"/>
    </location>
</feature>
<comment type="caution">
    <text evidence="2">The sequence shown here is derived from an EMBL/GenBank/DDBJ whole genome shotgun (WGS) entry which is preliminary data.</text>
</comment>
<dbReference type="AlphaFoldDB" id="A0AAW2I6H4"/>
<organism evidence="2">
    <name type="scientific">Menopon gallinae</name>
    <name type="common">poultry shaft louse</name>
    <dbReference type="NCBI Taxonomy" id="328185"/>
    <lineage>
        <taxon>Eukaryota</taxon>
        <taxon>Metazoa</taxon>
        <taxon>Ecdysozoa</taxon>
        <taxon>Arthropoda</taxon>
        <taxon>Hexapoda</taxon>
        <taxon>Insecta</taxon>
        <taxon>Pterygota</taxon>
        <taxon>Neoptera</taxon>
        <taxon>Paraneoptera</taxon>
        <taxon>Psocodea</taxon>
        <taxon>Troctomorpha</taxon>
        <taxon>Phthiraptera</taxon>
        <taxon>Amblycera</taxon>
        <taxon>Menoponidae</taxon>
        <taxon>Menopon</taxon>
    </lineage>
</organism>
<name>A0AAW2I6H4_9NEOP</name>
<feature type="compositionally biased region" description="Basic and acidic residues" evidence="1">
    <location>
        <begin position="195"/>
        <end position="206"/>
    </location>
</feature>
<feature type="compositionally biased region" description="Polar residues" evidence="1">
    <location>
        <begin position="53"/>
        <end position="66"/>
    </location>
</feature>
<accession>A0AAW2I6H4</accession>
<dbReference type="EMBL" id="JARGDH010000002">
    <property type="protein sequence ID" value="KAL0277436.1"/>
    <property type="molecule type" value="Genomic_DNA"/>
</dbReference>
<evidence type="ECO:0000313" key="2">
    <source>
        <dbReference type="EMBL" id="KAL0277436.1"/>
    </source>
</evidence>